<evidence type="ECO:0000256" key="1">
    <source>
        <dbReference type="ARBA" id="ARBA00004123"/>
    </source>
</evidence>
<feature type="region of interest" description="Disordered" evidence="7">
    <location>
        <begin position="215"/>
        <end position="264"/>
    </location>
</feature>
<organism evidence="9 10">
    <name type="scientific">Asparagus officinalis</name>
    <name type="common">Garden asparagus</name>
    <dbReference type="NCBI Taxonomy" id="4686"/>
    <lineage>
        <taxon>Eukaryota</taxon>
        <taxon>Viridiplantae</taxon>
        <taxon>Streptophyta</taxon>
        <taxon>Embryophyta</taxon>
        <taxon>Tracheophyta</taxon>
        <taxon>Spermatophyta</taxon>
        <taxon>Magnoliopsida</taxon>
        <taxon>Liliopsida</taxon>
        <taxon>Asparagales</taxon>
        <taxon>Asparagaceae</taxon>
        <taxon>Asparagoideae</taxon>
        <taxon>Asparagus</taxon>
    </lineage>
</organism>
<dbReference type="SUPFAM" id="SSF55455">
    <property type="entry name" value="SRF-like"/>
    <property type="match status" value="1"/>
</dbReference>
<sequence>MARKKKTTMGKQKIEIKRLESEDARHVCFSKRKVGIFSKASELATLCGARVAVLLESPVGWPHSFGSPNMGQVADQYLSGRNDYYLGLNEAQRLSKVQELNKQCMEISAQLDAAKKKKAHFEEKLEKIVEVNEFARKCEHLEELSLAELVEMEKVLYELRENIRFKIFRDMTMNQGATSSTNVNANMMLNPFENGGNHGMMVNLFEHQTGLSENPFTMNFSDLGANQSGSSTGQGNPADNVSLNEPEPSQPATNDTMGPGHGFY</sequence>
<dbReference type="OrthoDB" id="778914at2759"/>
<dbReference type="GO" id="GO:0005634">
    <property type="term" value="C:nucleus"/>
    <property type="evidence" value="ECO:0007669"/>
    <property type="project" value="UniProtKB-SubCell"/>
</dbReference>
<evidence type="ECO:0000256" key="2">
    <source>
        <dbReference type="ARBA" id="ARBA00023015"/>
    </source>
</evidence>
<name>A0A5P1EGB6_ASPOF</name>
<evidence type="ECO:0000256" key="7">
    <source>
        <dbReference type="SAM" id="MobiDB-lite"/>
    </source>
</evidence>
<dbReference type="PANTHER" id="PTHR11945:SF776">
    <property type="entry name" value="AGAMOUS-LIKE 50-RELATED"/>
    <property type="match status" value="1"/>
</dbReference>
<dbReference type="EMBL" id="CM007387">
    <property type="protein sequence ID" value="ONK64902.1"/>
    <property type="molecule type" value="Genomic_DNA"/>
</dbReference>
<keyword evidence="3" id="KW-0238">DNA-binding</keyword>
<dbReference type="SMART" id="SM00432">
    <property type="entry name" value="MADS"/>
    <property type="match status" value="1"/>
</dbReference>
<feature type="domain" description="MADS-box" evidence="8">
    <location>
        <begin position="9"/>
        <end position="69"/>
    </location>
</feature>
<dbReference type="Proteomes" id="UP000243459">
    <property type="component" value="Chromosome 7"/>
</dbReference>
<evidence type="ECO:0000256" key="3">
    <source>
        <dbReference type="ARBA" id="ARBA00023125"/>
    </source>
</evidence>
<evidence type="ECO:0000256" key="4">
    <source>
        <dbReference type="ARBA" id="ARBA00023163"/>
    </source>
</evidence>
<comment type="subcellular location">
    <subcellularLocation>
        <location evidence="1">Nucleus</location>
    </subcellularLocation>
</comment>
<dbReference type="Gene3D" id="3.40.1810.10">
    <property type="entry name" value="Transcription factor, MADS-box"/>
    <property type="match status" value="1"/>
</dbReference>
<protein>
    <recommendedName>
        <fullName evidence="8">MADS-box domain-containing protein</fullName>
    </recommendedName>
</protein>
<keyword evidence="6" id="KW-0175">Coiled coil</keyword>
<dbReference type="PRINTS" id="PR00404">
    <property type="entry name" value="MADSDOMAIN"/>
</dbReference>
<dbReference type="GO" id="GO:0046983">
    <property type="term" value="F:protein dimerization activity"/>
    <property type="evidence" value="ECO:0007669"/>
    <property type="project" value="InterPro"/>
</dbReference>
<dbReference type="Gramene" id="ONK64902">
    <property type="protein sequence ID" value="ONK64902"/>
    <property type="gene ID" value="A4U43_C07F31300"/>
</dbReference>
<evidence type="ECO:0000259" key="8">
    <source>
        <dbReference type="PROSITE" id="PS50066"/>
    </source>
</evidence>
<dbReference type="InterPro" id="IPR036879">
    <property type="entry name" value="TF_MADSbox_sf"/>
</dbReference>
<gene>
    <name evidence="9" type="ORF">A4U43_C07F31300</name>
</gene>
<dbReference type="AlphaFoldDB" id="A0A5P1EGB6"/>
<keyword evidence="2" id="KW-0805">Transcription regulation</keyword>
<dbReference type="InterPro" id="IPR002100">
    <property type="entry name" value="TF_MADSbox"/>
</dbReference>
<dbReference type="GO" id="GO:0000978">
    <property type="term" value="F:RNA polymerase II cis-regulatory region sequence-specific DNA binding"/>
    <property type="evidence" value="ECO:0007669"/>
    <property type="project" value="TreeGrafter"/>
</dbReference>
<evidence type="ECO:0000313" key="9">
    <source>
        <dbReference type="EMBL" id="ONK64902.1"/>
    </source>
</evidence>
<evidence type="ECO:0000256" key="6">
    <source>
        <dbReference type="SAM" id="Coils"/>
    </source>
</evidence>
<evidence type="ECO:0000313" key="10">
    <source>
        <dbReference type="Proteomes" id="UP000243459"/>
    </source>
</evidence>
<dbReference type="OMA" id="DVEEHSW"/>
<proteinExistence type="predicted"/>
<feature type="compositionally biased region" description="Polar residues" evidence="7">
    <location>
        <begin position="215"/>
        <end position="243"/>
    </location>
</feature>
<feature type="coiled-coil region" evidence="6">
    <location>
        <begin position="97"/>
        <end position="131"/>
    </location>
</feature>
<reference evidence="10" key="1">
    <citation type="journal article" date="2017" name="Nat. Commun.">
        <title>The asparagus genome sheds light on the origin and evolution of a young Y chromosome.</title>
        <authorList>
            <person name="Harkess A."/>
            <person name="Zhou J."/>
            <person name="Xu C."/>
            <person name="Bowers J.E."/>
            <person name="Van der Hulst R."/>
            <person name="Ayyampalayam S."/>
            <person name="Mercati F."/>
            <person name="Riccardi P."/>
            <person name="McKain M.R."/>
            <person name="Kakrana A."/>
            <person name="Tang H."/>
            <person name="Ray J."/>
            <person name="Groenendijk J."/>
            <person name="Arikit S."/>
            <person name="Mathioni S.M."/>
            <person name="Nakano M."/>
            <person name="Shan H."/>
            <person name="Telgmann-Rauber A."/>
            <person name="Kanno A."/>
            <person name="Yue Z."/>
            <person name="Chen H."/>
            <person name="Li W."/>
            <person name="Chen Y."/>
            <person name="Xu X."/>
            <person name="Zhang Y."/>
            <person name="Luo S."/>
            <person name="Chen H."/>
            <person name="Gao J."/>
            <person name="Mao Z."/>
            <person name="Pires J.C."/>
            <person name="Luo M."/>
            <person name="Kudrna D."/>
            <person name="Wing R.A."/>
            <person name="Meyers B.C."/>
            <person name="Yi K."/>
            <person name="Kong H."/>
            <person name="Lavrijsen P."/>
            <person name="Sunseri F."/>
            <person name="Falavigna A."/>
            <person name="Ye Y."/>
            <person name="Leebens-Mack J.H."/>
            <person name="Chen G."/>
        </authorList>
    </citation>
    <scope>NUCLEOTIDE SEQUENCE [LARGE SCALE GENOMIC DNA]</scope>
    <source>
        <strain evidence="10">cv. DH0086</strain>
    </source>
</reference>
<evidence type="ECO:0000256" key="5">
    <source>
        <dbReference type="ARBA" id="ARBA00023242"/>
    </source>
</evidence>
<keyword evidence="5" id="KW-0539">Nucleus</keyword>
<dbReference type="PANTHER" id="PTHR11945">
    <property type="entry name" value="MADS BOX PROTEIN"/>
    <property type="match status" value="1"/>
</dbReference>
<keyword evidence="4" id="KW-0804">Transcription</keyword>
<dbReference type="GO" id="GO:0000981">
    <property type="term" value="F:DNA-binding transcription factor activity, RNA polymerase II-specific"/>
    <property type="evidence" value="ECO:0007669"/>
    <property type="project" value="TreeGrafter"/>
</dbReference>
<keyword evidence="10" id="KW-1185">Reference proteome</keyword>
<dbReference type="PROSITE" id="PS50066">
    <property type="entry name" value="MADS_BOX_2"/>
    <property type="match status" value="1"/>
</dbReference>
<dbReference type="Pfam" id="PF00319">
    <property type="entry name" value="SRF-TF"/>
    <property type="match status" value="1"/>
</dbReference>
<accession>A0A5P1EGB6</accession>